<keyword evidence="1" id="KW-0479">Metal-binding</keyword>
<organism evidence="3 4">
    <name type="scientific">Bacterioplanoides pacificum</name>
    <dbReference type="NCBI Taxonomy" id="1171596"/>
    <lineage>
        <taxon>Bacteria</taxon>
        <taxon>Pseudomonadati</taxon>
        <taxon>Pseudomonadota</taxon>
        <taxon>Gammaproteobacteria</taxon>
        <taxon>Oceanospirillales</taxon>
        <taxon>Oceanospirillaceae</taxon>
        <taxon>Bacterioplanoides</taxon>
    </lineage>
</organism>
<dbReference type="CDD" id="cd07724">
    <property type="entry name" value="POD-like_MBL-fold"/>
    <property type="match status" value="1"/>
</dbReference>
<dbReference type="InterPro" id="IPR044528">
    <property type="entry name" value="POD-like_MBL-fold"/>
</dbReference>
<dbReference type="Gene3D" id="3.60.15.10">
    <property type="entry name" value="Ribonuclease Z/Hydroxyacylglutathione hydrolase-like"/>
    <property type="match status" value="1"/>
</dbReference>
<dbReference type="EMBL" id="JBHRYB010000005">
    <property type="protein sequence ID" value="MFC3679602.1"/>
    <property type="molecule type" value="Genomic_DNA"/>
</dbReference>
<dbReference type="SUPFAM" id="SSF56281">
    <property type="entry name" value="Metallo-hydrolase/oxidoreductase"/>
    <property type="match status" value="1"/>
</dbReference>
<evidence type="ECO:0000313" key="4">
    <source>
        <dbReference type="Proteomes" id="UP001595722"/>
    </source>
</evidence>
<dbReference type="InterPro" id="IPR036866">
    <property type="entry name" value="RibonucZ/Hydroxyglut_hydro"/>
</dbReference>
<dbReference type="InterPro" id="IPR051682">
    <property type="entry name" value="Mito_Persulfide_Diox"/>
</dbReference>
<proteinExistence type="predicted"/>
<name>A0ABV7VSF9_9GAMM</name>
<evidence type="ECO:0000256" key="1">
    <source>
        <dbReference type="ARBA" id="ARBA00022723"/>
    </source>
</evidence>
<dbReference type="Proteomes" id="UP001595722">
    <property type="component" value="Unassembled WGS sequence"/>
</dbReference>
<accession>A0ABV7VSF9</accession>
<sequence length="292" mass="32002">MKAQVESFFDQETSTATHLLWDEATGQAAIIDPVLGFDQKSGRTSTTQIDSILSYVKQQQLTLMYVLETHAHADHLTSAHYIREQSGAAIVIGAPITRVQQTFGAIFNEDDSFARDGRQFDRLVSDGDTLLLGELTLQVMATPGHTPACVSYVVDGQLAFVGDTLFMPDVGTARCDFPGGDASTLYQSVQRLLALGDQVTLYLCHDYPPQDEQGQCREIQTRVSVAQQRQHNIHVRDGISQDDFVAMRSQRDAGLAVPRLILPSLQVNIRAGALPQAESNGTAYLKLPLNVL</sequence>
<dbReference type="PANTHER" id="PTHR43084:SF1">
    <property type="entry name" value="PERSULFIDE DIOXYGENASE ETHE1, MITOCHONDRIAL"/>
    <property type="match status" value="1"/>
</dbReference>
<dbReference type="SMART" id="SM00849">
    <property type="entry name" value="Lactamase_B"/>
    <property type="match status" value="1"/>
</dbReference>
<evidence type="ECO:0000259" key="2">
    <source>
        <dbReference type="SMART" id="SM00849"/>
    </source>
</evidence>
<dbReference type="RefSeq" id="WP_376865331.1">
    <property type="nucleotide sequence ID" value="NZ_JBHRYB010000005.1"/>
</dbReference>
<keyword evidence="4" id="KW-1185">Reference proteome</keyword>
<reference evidence="4" key="1">
    <citation type="journal article" date="2019" name="Int. J. Syst. Evol. Microbiol.">
        <title>The Global Catalogue of Microorganisms (GCM) 10K type strain sequencing project: providing services to taxonomists for standard genome sequencing and annotation.</title>
        <authorList>
            <consortium name="The Broad Institute Genomics Platform"/>
            <consortium name="The Broad Institute Genome Sequencing Center for Infectious Disease"/>
            <person name="Wu L."/>
            <person name="Ma J."/>
        </authorList>
    </citation>
    <scope>NUCLEOTIDE SEQUENCE [LARGE SCALE GENOMIC DNA]</scope>
    <source>
        <strain evidence="4">KCTC 42424</strain>
    </source>
</reference>
<feature type="domain" description="Metallo-beta-lactamase" evidence="2">
    <location>
        <begin position="14"/>
        <end position="205"/>
    </location>
</feature>
<protein>
    <submittedName>
        <fullName evidence="3">MBL fold metallo-hydrolase</fullName>
    </submittedName>
</protein>
<comment type="caution">
    <text evidence="3">The sequence shown here is derived from an EMBL/GenBank/DDBJ whole genome shotgun (WGS) entry which is preliminary data.</text>
</comment>
<dbReference type="InterPro" id="IPR001279">
    <property type="entry name" value="Metallo-B-lactamas"/>
</dbReference>
<evidence type="ECO:0000313" key="3">
    <source>
        <dbReference type="EMBL" id="MFC3679602.1"/>
    </source>
</evidence>
<dbReference type="Pfam" id="PF00753">
    <property type="entry name" value="Lactamase_B"/>
    <property type="match status" value="1"/>
</dbReference>
<gene>
    <name evidence="3" type="ORF">ACFOMG_05685</name>
</gene>
<dbReference type="PANTHER" id="PTHR43084">
    <property type="entry name" value="PERSULFIDE DIOXYGENASE ETHE1"/>
    <property type="match status" value="1"/>
</dbReference>